<dbReference type="Gene3D" id="3.30.465.10">
    <property type="match status" value="1"/>
</dbReference>
<evidence type="ECO:0000313" key="18">
    <source>
        <dbReference type="EMBL" id="OGD79581.1"/>
    </source>
</evidence>
<dbReference type="InterPro" id="IPR036318">
    <property type="entry name" value="FAD-bd_PCMH-like_sf"/>
</dbReference>
<dbReference type="Pfam" id="PF02873">
    <property type="entry name" value="MurB_C"/>
    <property type="match status" value="1"/>
</dbReference>
<feature type="active site" description="Proton donor" evidence="16">
    <location>
        <position position="214"/>
    </location>
</feature>
<dbReference type="InterPro" id="IPR006094">
    <property type="entry name" value="Oxid_FAD_bind_N"/>
</dbReference>
<keyword evidence="9 16" id="KW-0521">NADP</keyword>
<keyword evidence="14 16" id="KW-0961">Cell wall biogenesis/degradation</keyword>
<evidence type="ECO:0000256" key="8">
    <source>
        <dbReference type="ARBA" id="ARBA00022827"/>
    </source>
</evidence>
<evidence type="ECO:0000256" key="12">
    <source>
        <dbReference type="ARBA" id="ARBA00023002"/>
    </source>
</evidence>
<dbReference type="GO" id="GO:0009252">
    <property type="term" value="P:peptidoglycan biosynthetic process"/>
    <property type="evidence" value="ECO:0007669"/>
    <property type="project" value="UniProtKB-UniRule"/>
</dbReference>
<evidence type="ECO:0000256" key="14">
    <source>
        <dbReference type="ARBA" id="ARBA00023316"/>
    </source>
</evidence>
<keyword evidence="13 16" id="KW-0131">Cell cycle</keyword>
<evidence type="ECO:0000256" key="16">
    <source>
        <dbReference type="HAMAP-Rule" id="MF_00037"/>
    </source>
</evidence>
<dbReference type="Gene3D" id="3.30.43.10">
    <property type="entry name" value="Uridine Diphospho-n-acetylenolpyruvylglucosamine Reductase, domain 2"/>
    <property type="match status" value="1"/>
</dbReference>
<evidence type="ECO:0000256" key="4">
    <source>
        <dbReference type="ARBA" id="ARBA00004752"/>
    </source>
</evidence>
<accession>A0A1F5FJ16</accession>
<dbReference type="InterPro" id="IPR011601">
    <property type="entry name" value="MurB_C"/>
</dbReference>
<evidence type="ECO:0000256" key="2">
    <source>
        <dbReference type="ARBA" id="ARBA00003921"/>
    </source>
</evidence>
<dbReference type="PROSITE" id="PS51387">
    <property type="entry name" value="FAD_PCMH"/>
    <property type="match status" value="1"/>
</dbReference>
<protein>
    <recommendedName>
        <fullName evidence="16">UDP-N-acetylenolpyruvoylglucosamine reductase</fullName>
        <ecNumber evidence="16">1.3.1.98</ecNumber>
    </recommendedName>
    <alternativeName>
        <fullName evidence="16">UDP-N-acetylmuramate dehydrogenase</fullName>
    </alternativeName>
</protein>
<dbReference type="NCBIfam" id="TIGR00179">
    <property type="entry name" value="murB"/>
    <property type="match status" value="1"/>
</dbReference>
<keyword evidence="8 16" id="KW-0274">FAD</keyword>
<comment type="catalytic activity">
    <reaction evidence="15 16">
        <text>UDP-N-acetyl-alpha-D-muramate + NADP(+) = UDP-N-acetyl-3-O-(1-carboxyvinyl)-alpha-D-glucosamine + NADPH + H(+)</text>
        <dbReference type="Rhea" id="RHEA:12248"/>
        <dbReference type="ChEBI" id="CHEBI:15378"/>
        <dbReference type="ChEBI" id="CHEBI:57783"/>
        <dbReference type="ChEBI" id="CHEBI:58349"/>
        <dbReference type="ChEBI" id="CHEBI:68483"/>
        <dbReference type="ChEBI" id="CHEBI:70757"/>
        <dbReference type="EC" id="1.3.1.98"/>
    </reaction>
</comment>
<organism evidence="18 19">
    <name type="scientific">Candidatus Coatesbacteria bacterium RBG_13_66_14</name>
    <dbReference type="NCBI Taxonomy" id="1817816"/>
    <lineage>
        <taxon>Bacteria</taxon>
        <taxon>Candidatus Coatesiibacteriota</taxon>
    </lineage>
</organism>
<feature type="domain" description="FAD-binding PCMH-type" evidence="17">
    <location>
        <begin position="18"/>
        <end position="185"/>
    </location>
</feature>
<comment type="function">
    <text evidence="2 16">Cell wall formation.</text>
</comment>
<dbReference type="GO" id="GO:0051301">
    <property type="term" value="P:cell division"/>
    <property type="evidence" value="ECO:0007669"/>
    <property type="project" value="UniProtKB-KW"/>
</dbReference>
<dbReference type="GO" id="GO:0071555">
    <property type="term" value="P:cell wall organization"/>
    <property type="evidence" value="ECO:0007669"/>
    <property type="project" value="UniProtKB-KW"/>
</dbReference>
<evidence type="ECO:0000256" key="3">
    <source>
        <dbReference type="ARBA" id="ARBA00004496"/>
    </source>
</evidence>
<dbReference type="EC" id="1.3.1.98" evidence="16"/>
<evidence type="ECO:0000256" key="11">
    <source>
        <dbReference type="ARBA" id="ARBA00022984"/>
    </source>
</evidence>
<dbReference type="InterPro" id="IPR036635">
    <property type="entry name" value="MurB_C_sf"/>
</dbReference>
<evidence type="ECO:0000259" key="17">
    <source>
        <dbReference type="PROSITE" id="PS51387"/>
    </source>
</evidence>
<dbReference type="InterPro" id="IPR016169">
    <property type="entry name" value="FAD-bd_PCMH_sub2"/>
</dbReference>
<dbReference type="GO" id="GO:0008360">
    <property type="term" value="P:regulation of cell shape"/>
    <property type="evidence" value="ECO:0007669"/>
    <property type="project" value="UniProtKB-KW"/>
</dbReference>
<keyword evidence="5 16" id="KW-0963">Cytoplasm</keyword>
<dbReference type="NCBIfam" id="NF010480">
    <property type="entry name" value="PRK13905.1"/>
    <property type="match status" value="1"/>
</dbReference>
<dbReference type="InterPro" id="IPR003170">
    <property type="entry name" value="MurB"/>
</dbReference>
<dbReference type="PANTHER" id="PTHR21071">
    <property type="entry name" value="UDP-N-ACETYLENOLPYRUVOYLGLUCOSAMINE REDUCTASE"/>
    <property type="match status" value="1"/>
</dbReference>
<dbReference type="InterPro" id="IPR016167">
    <property type="entry name" value="FAD-bd_PCMH_sub1"/>
</dbReference>
<evidence type="ECO:0000256" key="10">
    <source>
        <dbReference type="ARBA" id="ARBA00022960"/>
    </source>
</evidence>
<name>A0A1F5FJ16_9BACT</name>
<gene>
    <name evidence="16" type="primary">murB</name>
    <name evidence="18" type="ORF">A2Y64_07940</name>
</gene>
<dbReference type="HAMAP" id="MF_00037">
    <property type="entry name" value="MurB"/>
    <property type="match status" value="1"/>
</dbReference>
<feature type="active site" evidence="16">
    <location>
        <position position="165"/>
    </location>
</feature>
<dbReference type="Gene3D" id="3.90.78.10">
    <property type="entry name" value="UDP-N-acetylenolpyruvoylglucosamine reductase, C-terminal domain"/>
    <property type="match status" value="1"/>
</dbReference>
<keyword evidence="12 16" id="KW-0560">Oxidoreductase</keyword>
<reference evidence="18 19" key="1">
    <citation type="journal article" date="2016" name="Nat. Commun.">
        <title>Thousands of microbial genomes shed light on interconnected biogeochemical processes in an aquifer system.</title>
        <authorList>
            <person name="Anantharaman K."/>
            <person name="Brown C.T."/>
            <person name="Hug L.A."/>
            <person name="Sharon I."/>
            <person name="Castelle C.J."/>
            <person name="Probst A.J."/>
            <person name="Thomas B.C."/>
            <person name="Singh A."/>
            <person name="Wilkins M.J."/>
            <person name="Karaoz U."/>
            <person name="Brodie E.L."/>
            <person name="Williams K.H."/>
            <person name="Hubbard S.S."/>
            <person name="Banfield J.F."/>
        </authorList>
    </citation>
    <scope>NUCLEOTIDE SEQUENCE [LARGE SCALE GENOMIC DNA]</scope>
</reference>
<evidence type="ECO:0000256" key="13">
    <source>
        <dbReference type="ARBA" id="ARBA00023306"/>
    </source>
</evidence>
<evidence type="ECO:0000256" key="6">
    <source>
        <dbReference type="ARBA" id="ARBA00022618"/>
    </source>
</evidence>
<dbReference type="Proteomes" id="UP000177187">
    <property type="component" value="Unassembled WGS sequence"/>
</dbReference>
<comment type="pathway">
    <text evidence="4 16">Cell wall biogenesis; peptidoglycan biosynthesis.</text>
</comment>
<comment type="cofactor">
    <cofactor evidence="1 16">
        <name>FAD</name>
        <dbReference type="ChEBI" id="CHEBI:57692"/>
    </cofactor>
</comment>
<feature type="active site" evidence="16">
    <location>
        <position position="315"/>
    </location>
</feature>
<dbReference type="SUPFAM" id="SSF56194">
    <property type="entry name" value="Uridine diphospho-N-Acetylenolpyruvylglucosamine reductase, MurB, C-terminal domain"/>
    <property type="match status" value="1"/>
</dbReference>
<keyword evidence="7 16" id="KW-0285">Flavoprotein</keyword>
<dbReference type="PANTHER" id="PTHR21071:SF4">
    <property type="entry name" value="UDP-N-ACETYLENOLPYRUVOYLGLUCOSAMINE REDUCTASE"/>
    <property type="match status" value="1"/>
</dbReference>
<dbReference type="UniPathway" id="UPA00219"/>
<dbReference type="GO" id="GO:0008762">
    <property type="term" value="F:UDP-N-acetylmuramate dehydrogenase activity"/>
    <property type="evidence" value="ECO:0007669"/>
    <property type="project" value="UniProtKB-UniRule"/>
</dbReference>
<evidence type="ECO:0000256" key="7">
    <source>
        <dbReference type="ARBA" id="ARBA00022630"/>
    </source>
</evidence>
<evidence type="ECO:0000256" key="5">
    <source>
        <dbReference type="ARBA" id="ARBA00022490"/>
    </source>
</evidence>
<keyword evidence="6 16" id="KW-0132">Cell division</keyword>
<dbReference type="EMBL" id="MFAF01000006">
    <property type="protein sequence ID" value="OGD79581.1"/>
    <property type="molecule type" value="Genomic_DNA"/>
</dbReference>
<proteinExistence type="inferred from homology"/>
<evidence type="ECO:0000256" key="1">
    <source>
        <dbReference type="ARBA" id="ARBA00001974"/>
    </source>
</evidence>
<dbReference type="AlphaFoldDB" id="A0A1F5FJ16"/>
<keyword evidence="10 16" id="KW-0133">Cell shape</keyword>
<comment type="caution">
    <text evidence="18">The sequence shown here is derived from an EMBL/GenBank/DDBJ whole genome shotgun (WGS) entry which is preliminary data.</text>
</comment>
<evidence type="ECO:0000313" key="19">
    <source>
        <dbReference type="Proteomes" id="UP000177187"/>
    </source>
</evidence>
<comment type="similarity">
    <text evidence="16">Belongs to the MurB family.</text>
</comment>
<dbReference type="Pfam" id="PF01565">
    <property type="entry name" value="FAD_binding_4"/>
    <property type="match status" value="1"/>
</dbReference>
<comment type="subcellular location">
    <subcellularLocation>
        <location evidence="3 16">Cytoplasm</location>
    </subcellularLocation>
</comment>
<evidence type="ECO:0000256" key="15">
    <source>
        <dbReference type="ARBA" id="ARBA00048914"/>
    </source>
</evidence>
<evidence type="ECO:0000256" key="9">
    <source>
        <dbReference type="ARBA" id="ARBA00022857"/>
    </source>
</evidence>
<dbReference type="GO" id="GO:0071949">
    <property type="term" value="F:FAD binding"/>
    <property type="evidence" value="ECO:0007669"/>
    <property type="project" value="InterPro"/>
</dbReference>
<dbReference type="GO" id="GO:0005829">
    <property type="term" value="C:cytosol"/>
    <property type="evidence" value="ECO:0007669"/>
    <property type="project" value="TreeGrafter"/>
</dbReference>
<dbReference type="SUPFAM" id="SSF56176">
    <property type="entry name" value="FAD-binding/transporter-associated domain-like"/>
    <property type="match status" value="1"/>
</dbReference>
<keyword evidence="11 16" id="KW-0573">Peptidoglycan synthesis</keyword>
<dbReference type="STRING" id="1817816.A2Y64_07940"/>
<dbReference type="InterPro" id="IPR016166">
    <property type="entry name" value="FAD-bd_PCMH"/>
</dbReference>
<sequence length="323" mass="34576">MGMPVLADEPLAGHTGLQVGGPADLFARPRTADEVSRALLAAGEEGIPVMVMGRGTNLLVGDGGIRGLVLLVGEGFEDDGVQVHGARCTVAAGVRLQSFLDRLGDVGLAGLEDLYGIPGSLGGALAMNAGAYGTEVWPRVDWVEAVLGSGELHRYLGGEIGYGYRRADLPPGAVVVRAEFVLDEGDPREIRRRNMERMADREAKHPLEWPNCGSVFKNFAWEPGMDLDYDKLESALGAGFSRRTLEAKGAAQLPAWRLVDACGLTGRQIGGAQISDKHSNFMVNLGGARAADFAALIELVEKTIEETFGFRLRTEVRRCGEFL</sequence>